<feature type="region of interest" description="Disordered" evidence="1">
    <location>
        <begin position="1"/>
        <end position="54"/>
    </location>
</feature>
<name>A0A8R7NWE6_TRIUA</name>
<reference evidence="3" key="1">
    <citation type="journal article" date="2013" name="Nature">
        <title>Draft genome of the wheat A-genome progenitor Triticum urartu.</title>
        <authorList>
            <person name="Ling H.Q."/>
            <person name="Zhao S."/>
            <person name="Liu D."/>
            <person name="Wang J."/>
            <person name="Sun H."/>
            <person name="Zhang C."/>
            <person name="Fan H."/>
            <person name="Li D."/>
            <person name="Dong L."/>
            <person name="Tao Y."/>
            <person name="Gao C."/>
            <person name="Wu H."/>
            <person name="Li Y."/>
            <person name="Cui Y."/>
            <person name="Guo X."/>
            <person name="Zheng S."/>
            <person name="Wang B."/>
            <person name="Yu K."/>
            <person name="Liang Q."/>
            <person name="Yang W."/>
            <person name="Lou X."/>
            <person name="Chen J."/>
            <person name="Feng M."/>
            <person name="Jian J."/>
            <person name="Zhang X."/>
            <person name="Luo G."/>
            <person name="Jiang Y."/>
            <person name="Liu J."/>
            <person name="Wang Z."/>
            <person name="Sha Y."/>
            <person name="Zhang B."/>
            <person name="Wu H."/>
            <person name="Tang D."/>
            <person name="Shen Q."/>
            <person name="Xue P."/>
            <person name="Zou S."/>
            <person name="Wang X."/>
            <person name="Liu X."/>
            <person name="Wang F."/>
            <person name="Yang Y."/>
            <person name="An X."/>
            <person name="Dong Z."/>
            <person name="Zhang K."/>
            <person name="Zhang X."/>
            <person name="Luo M.C."/>
            <person name="Dvorak J."/>
            <person name="Tong Y."/>
            <person name="Wang J."/>
            <person name="Yang H."/>
            <person name="Li Z."/>
            <person name="Wang D."/>
            <person name="Zhang A."/>
            <person name="Wang J."/>
        </authorList>
    </citation>
    <scope>NUCLEOTIDE SEQUENCE</scope>
    <source>
        <strain evidence="3">cv. G1812</strain>
    </source>
</reference>
<dbReference type="Proteomes" id="UP000015106">
    <property type="component" value="Chromosome 1"/>
</dbReference>
<gene>
    <name evidence="2" type="primary">LOC125546854</name>
</gene>
<keyword evidence="3" id="KW-1185">Reference proteome</keyword>
<evidence type="ECO:0000313" key="2">
    <source>
        <dbReference type="EnsemblPlants" id="TuG1812G0100000906.01.T03"/>
    </source>
</evidence>
<proteinExistence type="predicted"/>
<evidence type="ECO:0000313" key="3">
    <source>
        <dbReference type="Proteomes" id="UP000015106"/>
    </source>
</evidence>
<sequence>SYGLSQAHSRSSLAGACPVHAHGGSDHEPSPPPPPPRTPILHPSRPVLLSPLSPGTQPPAYLPAVLLVAAGGSAAVRQGRRVPALLRRRLPPRLLPGQDGGAVGGWVGFSKAWIRRADRSCESPHGQGEKCFRD</sequence>
<feature type="compositionally biased region" description="Polar residues" evidence="1">
    <location>
        <begin position="1"/>
        <end position="12"/>
    </location>
</feature>
<feature type="compositionally biased region" description="Low complexity" evidence="1">
    <location>
        <begin position="39"/>
        <end position="54"/>
    </location>
</feature>
<protein>
    <submittedName>
        <fullName evidence="2">Uncharacterized protein</fullName>
    </submittedName>
</protein>
<dbReference type="Gramene" id="TuG1812G0100000906.01.T03">
    <property type="protein sequence ID" value="TuG1812G0100000906.01.T03"/>
    <property type="gene ID" value="TuG1812G0100000906.01"/>
</dbReference>
<reference evidence="2" key="3">
    <citation type="submission" date="2022-06" db="UniProtKB">
        <authorList>
            <consortium name="EnsemblPlants"/>
        </authorList>
    </citation>
    <scope>IDENTIFICATION</scope>
</reference>
<accession>A0A8R7NWE6</accession>
<reference evidence="2" key="2">
    <citation type="submission" date="2018-03" db="EMBL/GenBank/DDBJ databases">
        <title>The Triticum urartu genome reveals the dynamic nature of wheat genome evolution.</title>
        <authorList>
            <person name="Ling H."/>
            <person name="Ma B."/>
            <person name="Shi X."/>
            <person name="Liu H."/>
            <person name="Dong L."/>
            <person name="Sun H."/>
            <person name="Cao Y."/>
            <person name="Gao Q."/>
            <person name="Zheng S."/>
            <person name="Li Y."/>
            <person name="Yu Y."/>
            <person name="Du H."/>
            <person name="Qi M."/>
            <person name="Li Y."/>
            <person name="Yu H."/>
            <person name="Cui Y."/>
            <person name="Wang N."/>
            <person name="Chen C."/>
            <person name="Wu H."/>
            <person name="Zhao Y."/>
            <person name="Zhang J."/>
            <person name="Li Y."/>
            <person name="Zhou W."/>
            <person name="Zhang B."/>
            <person name="Hu W."/>
            <person name="Eijk M."/>
            <person name="Tang J."/>
            <person name="Witsenboer H."/>
            <person name="Zhao S."/>
            <person name="Li Z."/>
            <person name="Zhang A."/>
            <person name="Wang D."/>
            <person name="Liang C."/>
        </authorList>
    </citation>
    <scope>NUCLEOTIDE SEQUENCE [LARGE SCALE GENOMIC DNA]</scope>
    <source>
        <strain evidence="2">cv. G1812</strain>
    </source>
</reference>
<organism evidence="2 3">
    <name type="scientific">Triticum urartu</name>
    <name type="common">Red wild einkorn</name>
    <name type="synonym">Crithodium urartu</name>
    <dbReference type="NCBI Taxonomy" id="4572"/>
    <lineage>
        <taxon>Eukaryota</taxon>
        <taxon>Viridiplantae</taxon>
        <taxon>Streptophyta</taxon>
        <taxon>Embryophyta</taxon>
        <taxon>Tracheophyta</taxon>
        <taxon>Spermatophyta</taxon>
        <taxon>Magnoliopsida</taxon>
        <taxon>Liliopsida</taxon>
        <taxon>Poales</taxon>
        <taxon>Poaceae</taxon>
        <taxon>BOP clade</taxon>
        <taxon>Pooideae</taxon>
        <taxon>Triticodae</taxon>
        <taxon>Triticeae</taxon>
        <taxon>Triticinae</taxon>
        <taxon>Triticum</taxon>
    </lineage>
</organism>
<evidence type="ECO:0000256" key="1">
    <source>
        <dbReference type="SAM" id="MobiDB-lite"/>
    </source>
</evidence>
<dbReference type="EnsemblPlants" id="TuG1812G0100000906.01.T03">
    <property type="protein sequence ID" value="TuG1812G0100000906.01.T03"/>
    <property type="gene ID" value="TuG1812G0100000906.01"/>
</dbReference>
<dbReference type="AlphaFoldDB" id="A0A8R7NWE6"/>